<dbReference type="Gene3D" id="3.40.50.720">
    <property type="entry name" value="NAD(P)-binding Rossmann-like Domain"/>
    <property type="match status" value="1"/>
</dbReference>
<keyword evidence="2" id="KW-0560">Oxidoreductase</keyword>
<proteinExistence type="inferred from homology"/>
<gene>
    <name evidence="3" type="ORF">LENED_011157</name>
</gene>
<protein>
    <recommendedName>
        <fullName evidence="5">NAD(P)-binding protein</fullName>
    </recommendedName>
</protein>
<dbReference type="EMBL" id="BDGU01000981">
    <property type="protein sequence ID" value="GAW09032.1"/>
    <property type="molecule type" value="Genomic_DNA"/>
</dbReference>
<dbReference type="InterPro" id="IPR002347">
    <property type="entry name" value="SDR_fam"/>
</dbReference>
<evidence type="ECO:0008006" key="5">
    <source>
        <dbReference type="Google" id="ProtNLM"/>
    </source>
</evidence>
<evidence type="ECO:0000256" key="1">
    <source>
        <dbReference type="ARBA" id="ARBA00006484"/>
    </source>
</evidence>
<comment type="similarity">
    <text evidence="1">Belongs to the short-chain dehydrogenases/reductases (SDR) family.</text>
</comment>
<reference evidence="3 4" key="1">
    <citation type="submission" date="2016-08" db="EMBL/GenBank/DDBJ databases">
        <authorList>
            <consortium name="Lentinula edodes genome sequencing consortium"/>
            <person name="Sakamoto Y."/>
            <person name="Nakade K."/>
            <person name="Sato S."/>
            <person name="Yoshida Y."/>
            <person name="Miyazaki K."/>
            <person name="Natsume S."/>
            <person name="Konno N."/>
        </authorList>
    </citation>
    <scope>NUCLEOTIDE SEQUENCE [LARGE SCALE GENOMIC DNA]</scope>
    <source>
        <strain evidence="3 4">NBRC 111202</strain>
    </source>
</reference>
<dbReference type="PANTHER" id="PTHR43180:SF33">
    <property type="entry name" value="15-HYDROXYPROSTAGLANDIN DEHYDROGENASE [NAD(+)]-LIKE"/>
    <property type="match status" value="1"/>
</dbReference>
<dbReference type="AlphaFoldDB" id="A0A1Q3EPA4"/>
<dbReference type="STRING" id="5353.A0A1Q3EPA4"/>
<dbReference type="GO" id="GO:0016491">
    <property type="term" value="F:oxidoreductase activity"/>
    <property type="evidence" value="ECO:0007669"/>
    <property type="project" value="UniProtKB-KW"/>
</dbReference>
<evidence type="ECO:0000313" key="3">
    <source>
        <dbReference type="EMBL" id="GAW09032.1"/>
    </source>
</evidence>
<dbReference type="InterPro" id="IPR036291">
    <property type="entry name" value="NAD(P)-bd_dom_sf"/>
</dbReference>
<accession>A0A1Q3EPA4</accession>
<reference evidence="3 4" key="2">
    <citation type="submission" date="2017-02" db="EMBL/GenBank/DDBJ databases">
        <title>A genome survey and senescence transcriptome analysis in Lentinula edodes.</title>
        <authorList>
            <person name="Sakamoto Y."/>
            <person name="Nakade K."/>
            <person name="Sato S."/>
            <person name="Yoshida Y."/>
            <person name="Miyazaki K."/>
            <person name="Natsume S."/>
            <person name="Konno N."/>
        </authorList>
    </citation>
    <scope>NUCLEOTIDE SEQUENCE [LARGE SCALE GENOMIC DNA]</scope>
    <source>
        <strain evidence="3 4">NBRC 111202</strain>
    </source>
</reference>
<dbReference type="PANTHER" id="PTHR43180">
    <property type="entry name" value="3-OXOACYL-(ACYL-CARRIER-PROTEIN) REDUCTASE (AFU_ORTHOLOGUE AFUA_6G11210)"/>
    <property type="match status" value="1"/>
</dbReference>
<organism evidence="3 4">
    <name type="scientific">Lentinula edodes</name>
    <name type="common">Shiitake mushroom</name>
    <name type="synonym">Lentinus edodes</name>
    <dbReference type="NCBI Taxonomy" id="5353"/>
    <lineage>
        <taxon>Eukaryota</taxon>
        <taxon>Fungi</taxon>
        <taxon>Dikarya</taxon>
        <taxon>Basidiomycota</taxon>
        <taxon>Agaricomycotina</taxon>
        <taxon>Agaricomycetes</taxon>
        <taxon>Agaricomycetidae</taxon>
        <taxon>Agaricales</taxon>
        <taxon>Marasmiineae</taxon>
        <taxon>Omphalotaceae</taxon>
        <taxon>Lentinula</taxon>
    </lineage>
</organism>
<comment type="caution">
    <text evidence="3">The sequence shown here is derived from an EMBL/GenBank/DDBJ whole genome shotgun (WGS) entry which is preliminary data.</text>
</comment>
<dbReference type="Pfam" id="PF00106">
    <property type="entry name" value="adh_short"/>
    <property type="match status" value="1"/>
</dbReference>
<keyword evidence="4" id="KW-1185">Reference proteome</keyword>
<dbReference type="SUPFAM" id="SSF51735">
    <property type="entry name" value="NAD(P)-binding Rossmann-fold domains"/>
    <property type="match status" value="1"/>
</dbReference>
<evidence type="ECO:0000313" key="4">
    <source>
        <dbReference type="Proteomes" id="UP000188533"/>
    </source>
</evidence>
<evidence type="ECO:0000256" key="2">
    <source>
        <dbReference type="ARBA" id="ARBA00023002"/>
    </source>
</evidence>
<name>A0A1Q3EPA4_LENED</name>
<sequence>MGVITDETLSKYHERVEGKTVIITGAGASIGRATAILFASYGAKVVVADKSLSGVEVTVSEIRCIKGEVVGCVCDVTIWEDVVAMYDLAIQEFGSVDIVVANAGVGEIGGRMMYNPSEGRPVKPLTTTIDVNLTGVLYTVHLAQHYLQLNRPMQDMSSESSSLKSVVLLGSLASWTALTKAPMYTASKHAVLGLMRSLDASFVSRGLRITSIHPFFAATSMVPNVIRLQLAGIPLTPVPRIARTILYAATQSDPACSGAAFWVPDGGALVFMVSREEFKPGVYDDIDRSSNATSVGLIGPKYHMRRIYTITRLLWRELVIVLNVVHKKLGSTKRKDSSEKDFSEYLSEGGRTGPDMLSYTVVIIFIQRIFLGYSAAVPRVATCYTMVALRRTSGSR</sequence>
<dbReference type="PRINTS" id="PR00081">
    <property type="entry name" value="GDHRDH"/>
</dbReference>
<dbReference type="Proteomes" id="UP000188533">
    <property type="component" value="Unassembled WGS sequence"/>
</dbReference>